<dbReference type="SUPFAM" id="SSF51905">
    <property type="entry name" value="FAD/NAD(P)-binding domain"/>
    <property type="match status" value="1"/>
</dbReference>
<feature type="domain" description="FAD/NAD(P)-binding" evidence="8">
    <location>
        <begin position="8"/>
        <end position="321"/>
    </location>
</feature>
<feature type="binding site" evidence="5">
    <location>
        <position position="311"/>
    </location>
    <ligand>
        <name>FAD</name>
        <dbReference type="ChEBI" id="CHEBI:57692"/>
    </ligand>
</feature>
<evidence type="ECO:0000256" key="4">
    <source>
        <dbReference type="ARBA" id="ARBA00023027"/>
    </source>
</evidence>
<accession>A0A5N6MED6</accession>
<organism evidence="9 10">
    <name type="scientific">Arthrobacter yangruifuii</name>
    <dbReference type="NCBI Taxonomy" id="2606616"/>
    <lineage>
        <taxon>Bacteria</taxon>
        <taxon>Bacillati</taxon>
        <taxon>Actinomycetota</taxon>
        <taxon>Actinomycetes</taxon>
        <taxon>Micrococcales</taxon>
        <taxon>Micrococcaceae</taxon>
        <taxon>Arthrobacter</taxon>
    </lineage>
</organism>
<keyword evidence="3 5" id="KW-0274">FAD</keyword>
<dbReference type="InterPro" id="IPR036188">
    <property type="entry name" value="FAD/NAD-bd_sf"/>
</dbReference>
<dbReference type="PRINTS" id="PR00368">
    <property type="entry name" value="FADPNR"/>
</dbReference>
<evidence type="ECO:0000256" key="3">
    <source>
        <dbReference type="ARBA" id="ARBA00022827"/>
    </source>
</evidence>
<name>A0A5N6MED6_9MICC</name>
<dbReference type="InterPro" id="IPR023753">
    <property type="entry name" value="FAD/NAD-binding_dom"/>
</dbReference>
<comment type="cofactor">
    <cofactor evidence="5">
        <name>FAD</name>
        <dbReference type="ChEBI" id="CHEBI:57692"/>
    </cofactor>
    <text evidence="5">Binds 1 FAD per subunit.</text>
</comment>
<dbReference type="GO" id="GO:0050660">
    <property type="term" value="F:flavin adenine dinucleotide binding"/>
    <property type="evidence" value="ECO:0007669"/>
    <property type="project" value="TreeGrafter"/>
</dbReference>
<dbReference type="Gene3D" id="3.50.50.60">
    <property type="entry name" value="FAD/NAD(P)-binding domain"/>
    <property type="match status" value="2"/>
</dbReference>
<feature type="domain" description="Pyridine nucleotide-disulphide oxidoreductase dimerisation" evidence="7">
    <location>
        <begin position="361"/>
        <end position="466"/>
    </location>
</feature>
<keyword evidence="5" id="KW-0547">Nucleotide-binding</keyword>
<dbReference type="InterPro" id="IPR001100">
    <property type="entry name" value="Pyr_nuc-diS_OxRdtase"/>
</dbReference>
<dbReference type="SUPFAM" id="SSF55424">
    <property type="entry name" value="FAD/NAD-linked reductases, dimerisation (C-terminal) domain"/>
    <property type="match status" value="1"/>
</dbReference>
<dbReference type="Gene3D" id="3.30.390.30">
    <property type="match status" value="1"/>
</dbReference>
<dbReference type="PIRSF" id="PIRSF000350">
    <property type="entry name" value="Mercury_reductase_MerA"/>
    <property type="match status" value="1"/>
</dbReference>
<protein>
    <submittedName>
        <fullName evidence="9">Pyridine nucleotide-disulfide oxidoreductase</fullName>
    </submittedName>
</protein>
<keyword evidence="2" id="KW-0285">Flavoprotein</keyword>
<feature type="binding site" evidence="5">
    <location>
        <begin position="146"/>
        <end position="148"/>
    </location>
    <ligand>
        <name>FAD</name>
        <dbReference type="ChEBI" id="CHEBI:57692"/>
    </ligand>
</feature>
<evidence type="ECO:0000256" key="1">
    <source>
        <dbReference type="ARBA" id="ARBA00007532"/>
    </source>
</evidence>
<evidence type="ECO:0000256" key="2">
    <source>
        <dbReference type="ARBA" id="ARBA00022630"/>
    </source>
</evidence>
<sequence length="475" mass="49230">MPETVQTDVVVIGAGAVGENAADRIVRGGLSAVLVEADLVGGECSYWACMPSKALLRPGTALREARSLAGSREAVTGTLDAAAVLERRNSFTSNWDDAGQAEWVAGAGIDLIRGRARLAGEREVEVAATDGRTLRISARHAVVLATGSAPAVPPIEGLDTVDFWGTREATSAAEIPARLVVIGGGVAGVELAQAYARLGAKVVLLARHGILGSFPEPARMLVAEGLGADGVEVRASASPASVRRTDDGGVEVTLEDGGTVTGDRLLVATGRRPALAGLGLETVGLGTEMLDTDGSGRVAGIDGGWLYAVGDAAGKVLLTHQGKYEARAAGDAIAARAKQEPGSAEPDAWSRFTATADRFAVPQVVFTDPEAAMVGRTVEQAREDGINASETSLDIAVAGSALYADEYRGWAQMVVDEDRRVLVGVTFAGPGVSELLHSATIAIAGEVPLDRLWHAVPAYPTISEVWLRLLEKYGL</sequence>
<keyword evidence="4 5" id="KW-0520">NAD</keyword>
<proteinExistence type="inferred from homology"/>
<dbReference type="GO" id="GO:0004148">
    <property type="term" value="F:dihydrolipoyl dehydrogenase (NADH) activity"/>
    <property type="evidence" value="ECO:0007669"/>
    <property type="project" value="TreeGrafter"/>
</dbReference>
<gene>
    <name evidence="9" type="ORF">GD627_15390</name>
</gene>
<comment type="caution">
    <text evidence="9">The sequence shown here is derived from an EMBL/GenBank/DDBJ whole genome shotgun (WGS) entry which is preliminary data.</text>
</comment>
<dbReference type="PANTHER" id="PTHR22912:SF151">
    <property type="entry name" value="DIHYDROLIPOYL DEHYDROGENASE, MITOCHONDRIAL"/>
    <property type="match status" value="1"/>
</dbReference>
<dbReference type="InterPro" id="IPR050151">
    <property type="entry name" value="Class-I_Pyr_Nuc-Dis_Oxidored"/>
</dbReference>
<dbReference type="EMBL" id="VTFX01000006">
    <property type="protein sequence ID" value="KAD3456168.1"/>
    <property type="molecule type" value="Genomic_DNA"/>
</dbReference>
<dbReference type="InterPro" id="IPR016156">
    <property type="entry name" value="FAD/NAD-linked_Rdtase_dimer_sf"/>
</dbReference>
<feature type="binding site" evidence="5">
    <location>
        <position position="270"/>
    </location>
    <ligand>
        <name>NAD(+)</name>
        <dbReference type="ChEBI" id="CHEBI:57540"/>
    </ligand>
</feature>
<reference evidence="9 10" key="1">
    <citation type="submission" date="2019-08" db="EMBL/GenBank/DDBJ databases">
        <title>Arthrobacter sp. nov., isolated from plateau pika and Tibetan wild ass.</title>
        <authorList>
            <person name="Ge Y."/>
        </authorList>
    </citation>
    <scope>NUCLEOTIDE SEQUENCE [LARGE SCALE GENOMIC DNA]</scope>
    <source>
        <strain evidence="9 10">785</strain>
    </source>
</reference>
<dbReference type="GO" id="GO:0006103">
    <property type="term" value="P:2-oxoglutarate metabolic process"/>
    <property type="evidence" value="ECO:0007669"/>
    <property type="project" value="TreeGrafter"/>
</dbReference>
<dbReference type="InterPro" id="IPR004099">
    <property type="entry name" value="Pyr_nucl-diS_OxRdtase_dimer"/>
</dbReference>
<feature type="binding site" evidence="5">
    <location>
        <position position="53"/>
    </location>
    <ligand>
        <name>FAD</name>
        <dbReference type="ChEBI" id="CHEBI:57692"/>
    </ligand>
</feature>
<dbReference type="Proteomes" id="UP000326852">
    <property type="component" value="Unassembled WGS sequence"/>
</dbReference>
<evidence type="ECO:0000313" key="10">
    <source>
        <dbReference type="Proteomes" id="UP000326852"/>
    </source>
</evidence>
<evidence type="ECO:0000259" key="7">
    <source>
        <dbReference type="Pfam" id="PF02852"/>
    </source>
</evidence>
<evidence type="ECO:0000259" key="8">
    <source>
        <dbReference type="Pfam" id="PF07992"/>
    </source>
</evidence>
<dbReference type="PRINTS" id="PR00411">
    <property type="entry name" value="PNDRDTASEI"/>
</dbReference>
<dbReference type="Pfam" id="PF07992">
    <property type="entry name" value="Pyr_redox_2"/>
    <property type="match status" value="1"/>
</dbReference>
<feature type="disulfide bond" description="Redox-active" evidence="6">
    <location>
        <begin position="44"/>
        <end position="49"/>
    </location>
</feature>
<dbReference type="Pfam" id="PF02852">
    <property type="entry name" value="Pyr_redox_dim"/>
    <property type="match status" value="1"/>
</dbReference>
<feature type="binding site" evidence="5">
    <location>
        <begin position="183"/>
        <end position="190"/>
    </location>
    <ligand>
        <name>NAD(+)</name>
        <dbReference type="ChEBI" id="CHEBI:57540"/>
    </ligand>
</feature>
<comment type="similarity">
    <text evidence="1">Belongs to the class-I pyridine nucleotide-disulfide oxidoreductase family.</text>
</comment>
<evidence type="ECO:0000256" key="5">
    <source>
        <dbReference type="PIRSR" id="PIRSR000350-3"/>
    </source>
</evidence>
<dbReference type="PANTHER" id="PTHR22912">
    <property type="entry name" value="DISULFIDE OXIDOREDUCTASE"/>
    <property type="match status" value="1"/>
</dbReference>
<keyword evidence="10" id="KW-1185">Reference proteome</keyword>
<evidence type="ECO:0000256" key="6">
    <source>
        <dbReference type="PIRSR" id="PIRSR000350-4"/>
    </source>
</evidence>
<dbReference type="AlphaFoldDB" id="A0A5N6MED6"/>
<evidence type="ECO:0000313" key="9">
    <source>
        <dbReference type="EMBL" id="KAD3456168.1"/>
    </source>
</evidence>